<evidence type="ECO:0000313" key="2">
    <source>
        <dbReference type="EMBL" id="CAD1832705.1"/>
    </source>
</evidence>
<organism evidence="2">
    <name type="scientific">Ananas comosus var. bracteatus</name>
    <name type="common">red pineapple</name>
    <dbReference type="NCBI Taxonomy" id="296719"/>
    <lineage>
        <taxon>Eukaryota</taxon>
        <taxon>Viridiplantae</taxon>
        <taxon>Streptophyta</taxon>
        <taxon>Embryophyta</taxon>
        <taxon>Tracheophyta</taxon>
        <taxon>Spermatophyta</taxon>
        <taxon>Magnoliopsida</taxon>
        <taxon>Liliopsida</taxon>
        <taxon>Poales</taxon>
        <taxon>Bromeliaceae</taxon>
        <taxon>Bromelioideae</taxon>
        <taxon>Ananas</taxon>
    </lineage>
</organism>
<dbReference type="InterPro" id="IPR013103">
    <property type="entry name" value="RVT_2"/>
</dbReference>
<feature type="domain" description="Reverse transcriptase Ty1/copia-type" evidence="1">
    <location>
        <begin position="2"/>
        <end position="170"/>
    </location>
</feature>
<dbReference type="AlphaFoldDB" id="A0A6V7PPF4"/>
<dbReference type="PANTHER" id="PTHR11439">
    <property type="entry name" value="GAG-POL-RELATED RETROTRANSPOSON"/>
    <property type="match status" value="1"/>
</dbReference>
<dbReference type="CDD" id="cd09272">
    <property type="entry name" value="RNase_HI_RT_Ty1"/>
    <property type="match status" value="1"/>
</dbReference>
<dbReference type="EMBL" id="LR862150">
    <property type="protein sequence ID" value="CAD1832705.1"/>
    <property type="molecule type" value="Genomic_DNA"/>
</dbReference>
<proteinExistence type="predicted"/>
<protein>
    <recommendedName>
        <fullName evidence="1">Reverse transcriptase Ty1/copia-type domain-containing protein</fullName>
    </recommendedName>
</protein>
<dbReference type="PANTHER" id="PTHR11439:SF463">
    <property type="entry name" value="REVERSE TRANSCRIPTASE TY1_COPIA-TYPE DOMAIN-CONTAINING PROTEIN"/>
    <property type="match status" value="1"/>
</dbReference>
<name>A0A6V7PPF4_ANACO</name>
<dbReference type="SUPFAM" id="SSF56672">
    <property type="entry name" value="DNA/RNA polymerases"/>
    <property type="match status" value="1"/>
</dbReference>
<reference evidence="2" key="1">
    <citation type="submission" date="2020-07" db="EMBL/GenBank/DDBJ databases">
        <authorList>
            <person name="Lin J."/>
        </authorList>
    </citation>
    <scope>NUCLEOTIDE SEQUENCE</scope>
</reference>
<evidence type="ECO:0000259" key="1">
    <source>
        <dbReference type="Pfam" id="PF07727"/>
    </source>
</evidence>
<dbReference type="InterPro" id="IPR043502">
    <property type="entry name" value="DNA/RNA_pol_sf"/>
</dbReference>
<dbReference type="Pfam" id="PF07727">
    <property type="entry name" value="RVT_2"/>
    <property type="match status" value="1"/>
</dbReference>
<accession>A0A6V7PPF4</accession>
<sequence>MKWLVYQFDVKSAFLNGNLDEDVYVEQPQGFVVKGKEEKVYKLRKALYGLKQAPRAWYSRLDIHLRQHDFHRSENEPTLYMKVKGKEIIIICVYVDDIIYTGSSDLLICDFKNIMMHEFDMSDLGLLHYFLGLQVMQTDNGIFLTQEKYAVDLLKKFKLQNCKGCATPMNPNEKLTKDDGTEKVDALIFRSIVGGLMYLTHSRPDIMFSVSLISRFMHDPTKHHLGAAKRILRYIRDTINFGIWYHPVTNFKLVGFSDSDWAGSQDDRKSTSGWIFNFGSGAVTWASKKQATTALSSSEAEYIAATSAACQAVWMRRILEDLYQAQEYPTEIYCDNRSTIAMTKNPVFHGRTKHIEVRHHFIRDLVNNRQIDMKNCSTNEQVADGLTKALSHEKILKFRRALGVTEFASRGSVGK</sequence>
<gene>
    <name evidence="2" type="ORF">CB5_LOCUS15916</name>
</gene>